<dbReference type="SUPFAM" id="SSF54523">
    <property type="entry name" value="Pili subunits"/>
    <property type="match status" value="1"/>
</dbReference>
<dbReference type="KEGG" id="ksd:KS2013_1384"/>
<dbReference type="NCBIfam" id="TIGR02523">
    <property type="entry name" value="type_IV_pilV"/>
    <property type="match status" value="1"/>
</dbReference>
<name>A0A1B3BBE4_9GAMM</name>
<protein>
    <submittedName>
        <fullName evidence="3">Type IV pilus modification protein PilV</fullName>
    </submittedName>
</protein>
<keyword evidence="4" id="KW-1185">Reference proteome</keyword>
<sequence>MVKSKQTGFTLMEVLIAMLVIGIGLLGYLSLQLTSINSNQEGMARTQATLIAQDLAAAIRSNRAYVNQGNGANNVGNAYSTGNYNSCDVVVDCSAGCTAEQQAAYDVYQVCQSLKGFDSVNAESDLLVGGEVHVTCDDRDTGDADACSPGSTLSIFTYWQASALREDTGQTDFIRNARCDALAPTATSDCVILDIMP</sequence>
<dbReference type="RefSeq" id="WP_068991730.1">
    <property type="nucleotide sequence ID" value="NZ_CP012418.1"/>
</dbReference>
<dbReference type="InterPro" id="IPR012902">
    <property type="entry name" value="N_methyl_site"/>
</dbReference>
<gene>
    <name evidence="3" type="ORF">KS2013_1384</name>
</gene>
<dbReference type="STRING" id="1144748.KS2013_1384"/>
<dbReference type="InterPro" id="IPR054402">
    <property type="entry name" value="Tt1218-like_dom"/>
</dbReference>
<dbReference type="Proteomes" id="UP000094147">
    <property type="component" value="Chromosome"/>
</dbReference>
<dbReference type="EMBL" id="CP012418">
    <property type="protein sequence ID" value="AOE50096.1"/>
    <property type="molecule type" value="Genomic_DNA"/>
</dbReference>
<dbReference type="AlphaFoldDB" id="A0A1B3BBE4"/>
<keyword evidence="1" id="KW-0812">Transmembrane</keyword>
<dbReference type="NCBIfam" id="TIGR02532">
    <property type="entry name" value="IV_pilin_GFxxxE"/>
    <property type="match status" value="1"/>
</dbReference>
<proteinExistence type="predicted"/>
<evidence type="ECO:0000313" key="4">
    <source>
        <dbReference type="Proteomes" id="UP000094147"/>
    </source>
</evidence>
<keyword evidence="1" id="KW-0472">Membrane</keyword>
<evidence type="ECO:0000259" key="2">
    <source>
        <dbReference type="Pfam" id="PF22150"/>
    </source>
</evidence>
<dbReference type="Pfam" id="PF22150">
    <property type="entry name" value="Tt1218-like"/>
    <property type="match status" value="1"/>
</dbReference>
<dbReference type="InterPro" id="IPR013362">
    <property type="entry name" value="Pilus_4_PilV"/>
</dbReference>
<dbReference type="Pfam" id="PF07963">
    <property type="entry name" value="N_methyl"/>
    <property type="match status" value="1"/>
</dbReference>
<feature type="domain" description="Type IV pilin Tt1218-like" evidence="2">
    <location>
        <begin position="31"/>
        <end position="108"/>
    </location>
</feature>
<dbReference type="OrthoDB" id="6194173at2"/>
<evidence type="ECO:0000313" key="3">
    <source>
        <dbReference type="EMBL" id="AOE50096.1"/>
    </source>
</evidence>
<organism evidence="3 4">
    <name type="scientific">Kangiella sediminilitoris</name>
    <dbReference type="NCBI Taxonomy" id="1144748"/>
    <lineage>
        <taxon>Bacteria</taxon>
        <taxon>Pseudomonadati</taxon>
        <taxon>Pseudomonadota</taxon>
        <taxon>Gammaproteobacteria</taxon>
        <taxon>Kangiellales</taxon>
        <taxon>Kangiellaceae</taxon>
        <taxon>Kangiella</taxon>
    </lineage>
</organism>
<reference evidence="4" key="1">
    <citation type="submission" date="2015-08" db="EMBL/GenBank/DDBJ databases">
        <authorList>
            <person name="Kim K.M."/>
        </authorList>
    </citation>
    <scope>NUCLEOTIDE SEQUENCE [LARGE SCALE GENOMIC DNA]</scope>
    <source>
        <strain evidence="4">KCTC 23892</strain>
    </source>
</reference>
<dbReference type="InterPro" id="IPR045584">
    <property type="entry name" value="Pilin-like"/>
</dbReference>
<keyword evidence="1" id="KW-1133">Transmembrane helix</keyword>
<evidence type="ECO:0000256" key="1">
    <source>
        <dbReference type="SAM" id="Phobius"/>
    </source>
</evidence>
<accession>A0A1B3BBE4</accession>
<feature type="transmembrane region" description="Helical" evidence="1">
    <location>
        <begin position="12"/>
        <end position="31"/>
    </location>
</feature>